<dbReference type="AlphaFoldDB" id="A0A6N2YIJ9"/>
<protein>
    <recommendedName>
        <fullName evidence="2">Selenium-dependent hydroxylase accessory protein YqeC</fullName>
    </recommendedName>
</protein>
<dbReference type="NCBIfam" id="TIGR03172">
    <property type="entry name" value="selenium cofactor biosynthesis protein YqeC"/>
    <property type="match status" value="1"/>
</dbReference>
<evidence type="ECO:0008006" key="2">
    <source>
        <dbReference type="Google" id="ProtNLM"/>
    </source>
</evidence>
<dbReference type="EMBL" id="CACRUX010000002">
    <property type="protein sequence ID" value="VYT66705.1"/>
    <property type="molecule type" value="Genomic_DNA"/>
</dbReference>
<evidence type="ECO:0000313" key="1">
    <source>
        <dbReference type="EMBL" id="VYT66705.1"/>
    </source>
</evidence>
<dbReference type="InterPro" id="IPR017587">
    <property type="entry name" value="YqeC"/>
</dbReference>
<name>A0A6N2YIJ9_9FIRM</name>
<reference evidence="1" key="1">
    <citation type="submission" date="2019-11" db="EMBL/GenBank/DDBJ databases">
        <authorList>
            <person name="Feng L."/>
        </authorList>
    </citation>
    <scope>NUCLEOTIDE SEQUENCE</scope>
    <source>
        <strain evidence="1">VrattiLFYP33</strain>
    </source>
</reference>
<accession>A0A6N2YIJ9</accession>
<dbReference type="RefSeq" id="WP_156703901.1">
    <property type="nucleotide sequence ID" value="NZ_CACRUX010000002.1"/>
</dbReference>
<dbReference type="Pfam" id="PF19842">
    <property type="entry name" value="YqeC"/>
    <property type="match status" value="1"/>
</dbReference>
<gene>
    <name evidence="1" type="ORF">VRLFYP33_00267</name>
</gene>
<proteinExistence type="predicted"/>
<organism evidence="1">
    <name type="scientific">Veillonella ratti</name>
    <dbReference type="NCBI Taxonomy" id="103892"/>
    <lineage>
        <taxon>Bacteria</taxon>
        <taxon>Bacillati</taxon>
        <taxon>Bacillota</taxon>
        <taxon>Negativicutes</taxon>
        <taxon>Veillonellales</taxon>
        <taxon>Veillonellaceae</taxon>
        <taxon>Veillonella</taxon>
    </lineage>
</organism>
<sequence>MMIQAKHWNSLIEPGITAIVGAGGKTTVLSKLVEYAGLIGQPTLVTTTTKLYESQVALWNPYYGTDFNDAEDACHKAMQRGRCAAWFSGVDGTKVTSLKPQAIDAMYMVHPNWQILVEADGAKEKWVKAPKTTEPIIPSKTTTTIGVVNLQMLGTELTEKHVHNLGAVAQIMERAEGAVVTPSMLARLVLHPQGLFQYSQGKRILFCTGYDTVQHRIIDSFLDALADSKFSMIVLADGYKASCEIARVIQWQ</sequence>